<comment type="caution">
    <text evidence="2">The sequence shown here is derived from an EMBL/GenBank/DDBJ whole genome shotgun (WGS) entry which is preliminary data.</text>
</comment>
<organism evidence="2 3">
    <name type="scientific">Hallella seregens ATCC 51272</name>
    <dbReference type="NCBI Taxonomy" id="1336250"/>
    <lineage>
        <taxon>Bacteria</taxon>
        <taxon>Pseudomonadati</taxon>
        <taxon>Bacteroidota</taxon>
        <taxon>Bacteroidia</taxon>
        <taxon>Bacteroidales</taxon>
        <taxon>Prevotellaceae</taxon>
        <taxon>Hallella</taxon>
    </lineage>
</organism>
<dbReference type="Gene3D" id="3.30.300.30">
    <property type="match status" value="1"/>
</dbReference>
<feature type="domain" description="AMP-dependent synthetase/ligase" evidence="1">
    <location>
        <begin position="17"/>
        <end position="171"/>
    </location>
</feature>
<gene>
    <name evidence="2" type="ORF">ACFFK8_01530</name>
</gene>
<dbReference type="InterPro" id="IPR000873">
    <property type="entry name" value="AMP-dep_synth/lig_dom"/>
</dbReference>
<reference evidence="2 3" key="1">
    <citation type="submission" date="2024-09" db="EMBL/GenBank/DDBJ databases">
        <authorList>
            <person name="Sun Q."/>
            <person name="Mori K."/>
        </authorList>
    </citation>
    <scope>NUCLEOTIDE SEQUENCE [LARGE SCALE GENOMIC DNA]</scope>
    <source>
        <strain evidence="2 3">ATCC 51272</strain>
    </source>
</reference>
<evidence type="ECO:0000259" key="1">
    <source>
        <dbReference type="Pfam" id="PF00501"/>
    </source>
</evidence>
<proteinExistence type="predicted"/>
<dbReference type="InterPro" id="IPR045851">
    <property type="entry name" value="AMP-bd_C_sf"/>
</dbReference>
<evidence type="ECO:0000313" key="3">
    <source>
        <dbReference type="Proteomes" id="UP001589688"/>
    </source>
</evidence>
<dbReference type="PANTHER" id="PTHR43201">
    <property type="entry name" value="ACYL-COA SYNTHETASE"/>
    <property type="match status" value="1"/>
</dbReference>
<dbReference type="SUPFAM" id="SSF56801">
    <property type="entry name" value="Acetyl-CoA synthetase-like"/>
    <property type="match status" value="1"/>
</dbReference>
<dbReference type="EMBL" id="JBHLZF010000001">
    <property type="protein sequence ID" value="MFB9896536.1"/>
    <property type="molecule type" value="Genomic_DNA"/>
</dbReference>
<protein>
    <submittedName>
        <fullName evidence="2">AMP-binding protein</fullName>
    </submittedName>
</protein>
<dbReference type="InterPro" id="IPR042099">
    <property type="entry name" value="ANL_N_sf"/>
</dbReference>
<dbReference type="RefSeq" id="WP_027952098.1">
    <property type="nucleotide sequence ID" value="NZ_JADU01000011.1"/>
</dbReference>
<name>A0ABV5ZGP9_9BACT</name>
<accession>A0ABV5ZGP9</accession>
<dbReference type="Pfam" id="PF00501">
    <property type="entry name" value="AMP-binding"/>
    <property type="match status" value="1"/>
</dbReference>
<dbReference type="PROSITE" id="PS00455">
    <property type="entry name" value="AMP_BINDING"/>
    <property type="match status" value="1"/>
</dbReference>
<dbReference type="InterPro" id="IPR020845">
    <property type="entry name" value="AMP-binding_CS"/>
</dbReference>
<dbReference type="Gene3D" id="3.40.50.12780">
    <property type="entry name" value="N-terminal domain of ligase-like"/>
    <property type="match status" value="1"/>
</dbReference>
<evidence type="ECO:0000313" key="2">
    <source>
        <dbReference type="EMBL" id="MFB9896536.1"/>
    </source>
</evidence>
<keyword evidence="3" id="KW-1185">Reference proteome</keyword>
<sequence length="329" mass="36257">MVLEEFLTEWNAPGDRLLVHTSGSTGTPKPLWVEKQRMLNSARITCDFLGLTVADTALLCMNLDYIGAKMMVVRSLERGMRLVCVPPTGHPAAALSVEQRRPGAISFAAMVPLQVYNTLQVPAEEAWLRNVRQLIIGGGAVDDSLARRLRRFPNAVWSTYGMTETLSHIALRRLSGPKASEWYTPFHGVQLGQDAAGCLVIDAPLVHDGRLVTHDRVELLPGKGFRILGRKDNVIVSGGIKIQIEEVEKALRPFLAKPFLITKAPSAKYGEKVVLLTEATDMTEVAELCTNALPQYWVPRKYVHADHIPLTTNGKPARAEAEKLALQNP</sequence>
<dbReference type="Proteomes" id="UP001589688">
    <property type="component" value="Unassembled WGS sequence"/>
</dbReference>
<dbReference type="PANTHER" id="PTHR43201:SF32">
    <property type="entry name" value="2-SUCCINYLBENZOATE--COA LIGASE, CHLOROPLASTIC_PEROXISOMAL"/>
    <property type="match status" value="1"/>
</dbReference>